<dbReference type="RefSeq" id="WP_249312791.1">
    <property type="nucleotide sequence ID" value="NZ_JACRSU010000003.1"/>
</dbReference>
<protein>
    <submittedName>
        <fullName evidence="2">Helix-turn-helix transcriptional regulator</fullName>
    </submittedName>
</protein>
<dbReference type="GO" id="GO:0003677">
    <property type="term" value="F:DNA binding"/>
    <property type="evidence" value="ECO:0007669"/>
    <property type="project" value="InterPro"/>
</dbReference>
<evidence type="ECO:0000259" key="1">
    <source>
        <dbReference type="PROSITE" id="PS50943"/>
    </source>
</evidence>
<dbReference type="CDD" id="cd00093">
    <property type="entry name" value="HTH_XRE"/>
    <property type="match status" value="1"/>
</dbReference>
<feature type="domain" description="HTH cro/C1-type" evidence="1">
    <location>
        <begin position="30"/>
        <end position="65"/>
    </location>
</feature>
<dbReference type="PROSITE" id="PS50943">
    <property type="entry name" value="HTH_CROC1"/>
    <property type="match status" value="1"/>
</dbReference>
<dbReference type="SUPFAM" id="SSF47413">
    <property type="entry name" value="lambda repressor-like DNA-binding domains"/>
    <property type="match status" value="1"/>
</dbReference>
<dbReference type="InterPro" id="IPR001387">
    <property type="entry name" value="Cro/C1-type_HTH"/>
</dbReference>
<name>A0A926DNL7_9FIRM</name>
<evidence type="ECO:0000313" key="2">
    <source>
        <dbReference type="EMBL" id="MBC8540999.1"/>
    </source>
</evidence>
<dbReference type="InterPro" id="IPR010982">
    <property type="entry name" value="Lambda_DNA-bd_dom_sf"/>
</dbReference>
<reference evidence="2" key="1">
    <citation type="submission" date="2020-08" db="EMBL/GenBank/DDBJ databases">
        <title>Genome public.</title>
        <authorList>
            <person name="Liu C."/>
            <person name="Sun Q."/>
        </authorList>
    </citation>
    <scope>NUCLEOTIDE SEQUENCE</scope>
    <source>
        <strain evidence="2">H8</strain>
    </source>
</reference>
<organism evidence="2 3">
    <name type="scientific">Congzhengia minquanensis</name>
    <dbReference type="NCBI Taxonomy" id="2763657"/>
    <lineage>
        <taxon>Bacteria</taxon>
        <taxon>Bacillati</taxon>
        <taxon>Bacillota</taxon>
        <taxon>Clostridia</taxon>
        <taxon>Eubacteriales</taxon>
        <taxon>Oscillospiraceae</taxon>
        <taxon>Congzhengia</taxon>
    </lineage>
</organism>
<dbReference type="Gene3D" id="1.10.260.40">
    <property type="entry name" value="lambda repressor-like DNA-binding domains"/>
    <property type="match status" value="1"/>
</dbReference>
<dbReference type="Proteomes" id="UP000611762">
    <property type="component" value="Unassembled WGS sequence"/>
</dbReference>
<gene>
    <name evidence="2" type="ORF">H8698_08445</name>
</gene>
<dbReference type="AlphaFoldDB" id="A0A926DNL7"/>
<evidence type="ECO:0000313" key="3">
    <source>
        <dbReference type="Proteomes" id="UP000611762"/>
    </source>
</evidence>
<sequence>MYDAQICLKRIQVMRNKKGFRFNDAMLKDANMSPTAIDNIRRGKTPSIEKLMCLAKYFNCSIDYLVGLTDNPEVNR</sequence>
<proteinExistence type="predicted"/>
<accession>A0A926DNL7</accession>
<dbReference type="Pfam" id="PF01381">
    <property type="entry name" value="HTH_3"/>
    <property type="match status" value="1"/>
</dbReference>
<dbReference type="EMBL" id="JACRSU010000003">
    <property type="protein sequence ID" value="MBC8540999.1"/>
    <property type="molecule type" value="Genomic_DNA"/>
</dbReference>
<comment type="caution">
    <text evidence="2">The sequence shown here is derived from an EMBL/GenBank/DDBJ whole genome shotgun (WGS) entry which is preliminary data.</text>
</comment>
<keyword evidence="3" id="KW-1185">Reference proteome</keyword>